<dbReference type="EMBL" id="LMAR01000049">
    <property type="protein sequence ID" value="KQK29383.1"/>
    <property type="molecule type" value="Genomic_DNA"/>
</dbReference>
<dbReference type="InterPro" id="IPR050683">
    <property type="entry name" value="Bact_Polysacc_Export_ATP-bd"/>
</dbReference>
<feature type="region of interest" description="Disordered" evidence="5">
    <location>
        <begin position="1"/>
        <end position="23"/>
    </location>
</feature>
<evidence type="ECO:0000256" key="5">
    <source>
        <dbReference type="SAM" id="MobiDB-lite"/>
    </source>
</evidence>
<evidence type="ECO:0000256" key="4">
    <source>
        <dbReference type="ARBA" id="ARBA00022840"/>
    </source>
</evidence>
<evidence type="ECO:0000256" key="3">
    <source>
        <dbReference type="ARBA" id="ARBA00022741"/>
    </source>
</evidence>
<reference evidence="7 8" key="1">
    <citation type="submission" date="2015-10" db="EMBL/GenBank/DDBJ databases">
        <title>Draft genome of Bosea thiooxidans.</title>
        <authorList>
            <person name="Wang X."/>
        </authorList>
    </citation>
    <scope>NUCLEOTIDE SEQUENCE [LARGE SCALE GENOMIC DNA]</scope>
    <source>
        <strain evidence="7 8">CGMCC 9174</strain>
    </source>
</reference>
<keyword evidence="8" id="KW-1185">Reference proteome</keyword>
<sequence length="476" mass="52406">MTASDLQAESTAATRALPDERGTSGAGDIAIRVSGLSKAYRLYDNNSDLLREVLTGKPRHRDHWALKDISFEIPHGEIVGVIGPNGSGKSTLLKIITGLLDATAGAAEVNGRISAILELGTGFHPDFTGRENIITGGMCIGMSRQEIEAKLPWIIEFSELESVIDQPFRTYSSGMQARLTFSTAIAVDPEIFIVDEALAAGDAYFVSKCMKRIREICASGATVLLVSHGTSLVEQICSLAIWIDNGVLRAIGPAREVTRAYDYETHARISKQLGQIVQIEVENAGADNGDTPVAKENGECRNAGESTILEPPGTTQPIFRKGPVIIDSVEFLDAQMKAQNVFRTWDEMNIIVKYHVDGDVPKEELAIAVGIEREKDLLLVSQFGTANPSGDLDRDDELYNIVDFARESGAYHIRFPKIDMIEGDYLVSLGLLPKIQGHVEFYEYRHRFYRIKIIKSSAMQAGVFYPRFELRHDDAV</sequence>
<dbReference type="PANTHER" id="PTHR46743">
    <property type="entry name" value="TEICHOIC ACIDS EXPORT ATP-BINDING PROTEIN TAGH"/>
    <property type="match status" value="1"/>
</dbReference>
<dbReference type="InterPro" id="IPR003439">
    <property type="entry name" value="ABC_transporter-like_ATP-bd"/>
</dbReference>
<comment type="similarity">
    <text evidence="1">Belongs to the ABC transporter superfamily.</text>
</comment>
<evidence type="ECO:0000259" key="6">
    <source>
        <dbReference type="PROSITE" id="PS50893"/>
    </source>
</evidence>
<keyword evidence="2" id="KW-0813">Transport</keyword>
<dbReference type="CDD" id="cd10147">
    <property type="entry name" value="Wzt_C-like"/>
    <property type="match status" value="1"/>
</dbReference>
<feature type="domain" description="ABC transporter" evidence="6">
    <location>
        <begin position="31"/>
        <end position="270"/>
    </location>
</feature>
<accession>A0A0Q3I356</accession>
<dbReference type="CDD" id="cd03220">
    <property type="entry name" value="ABC_KpsT_Wzt"/>
    <property type="match status" value="1"/>
</dbReference>
<gene>
    <name evidence="7" type="ORF">ARD30_17500</name>
</gene>
<keyword evidence="4" id="KW-0067">ATP-binding</keyword>
<dbReference type="GO" id="GO:0016020">
    <property type="term" value="C:membrane"/>
    <property type="evidence" value="ECO:0007669"/>
    <property type="project" value="InterPro"/>
</dbReference>
<name>A0A0Q3I356_9HYPH</name>
<dbReference type="PROSITE" id="PS50893">
    <property type="entry name" value="ABC_TRANSPORTER_2"/>
    <property type="match status" value="1"/>
</dbReference>
<dbReference type="SUPFAM" id="SSF52540">
    <property type="entry name" value="P-loop containing nucleoside triphosphate hydrolases"/>
    <property type="match status" value="1"/>
</dbReference>
<dbReference type="Gene3D" id="3.40.50.300">
    <property type="entry name" value="P-loop containing nucleotide triphosphate hydrolases"/>
    <property type="match status" value="1"/>
</dbReference>
<evidence type="ECO:0000313" key="8">
    <source>
        <dbReference type="Proteomes" id="UP000051562"/>
    </source>
</evidence>
<dbReference type="Pfam" id="PF00005">
    <property type="entry name" value="ABC_tran"/>
    <property type="match status" value="1"/>
</dbReference>
<dbReference type="InterPro" id="IPR029439">
    <property type="entry name" value="Wzt_C"/>
</dbReference>
<dbReference type="GO" id="GO:0016887">
    <property type="term" value="F:ATP hydrolysis activity"/>
    <property type="evidence" value="ECO:0007669"/>
    <property type="project" value="InterPro"/>
</dbReference>
<protein>
    <recommendedName>
        <fullName evidence="6">ABC transporter domain-containing protein</fullName>
    </recommendedName>
</protein>
<feature type="compositionally biased region" description="Polar residues" evidence="5">
    <location>
        <begin position="1"/>
        <end position="13"/>
    </location>
</feature>
<dbReference type="InterPro" id="IPR003593">
    <property type="entry name" value="AAA+_ATPase"/>
</dbReference>
<dbReference type="Proteomes" id="UP000051562">
    <property type="component" value="Unassembled WGS sequence"/>
</dbReference>
<dbReference type="Gene3D" id="2.70.50.60">
    <property type="entry name" value="abc- transporter (atp binding component) like domain"/>
    <property type="match status" value="1"/>
</dbReference>
<evidence type="ECO:0000256" key="1">
    <source>
        <dbReference type="ARBA" id="ARBA00005417"/>
    </source>
</evidence>
<proteinExistence type="inferred from homology"/>
<keyword evidence="3" id="KW-0547">Nucleotide-binding</keyword>
<dbReference type="InterPro" id="IPR017871">
    <property type="entry name" value="ABC_transporter-like_CS"/>
</dbReference>
<dbReference type="PROSITE" id="PS00211">
    <property type="entry name" value="ABC_TRANSPORTER_1"/>
    <property type="match status" value="1"/>
</dbReference>
<evidence type="ECO:0000256" key="2">
    <source>
        <dbReference type="ARBA" id="ARBA00022448"/>
    </source>
</evidence>
<comment type="caution">
    <text evidence="7">The sequence shown here is derived from an EMBL/GenBank/DDBJ whole genome shotgun (WGS) entry which is preliminary data.</text>
</comment>
<dbReference type="GO" id="GO:0140359">
    <property type="term" value="F:ABC-type transporter activity"/>
    <property type="evidence" value="ECO:0007669"/>
    <property type="project" value="InterPro"/>
</dbReference>
<dbReference type="InterPro" id="IPR015860">
    <property type="entry name" value="ABC_transpr_TagH-like"/>
</dbReference>
<dbReference type="AlphaFoldDB" id="A0A0Q3I356"/>
<evidence type="ECO:0000313" key="7">
    <source>
        <dbReference type="EMBL" id="KQK29383.1"/>
    </source>
</evidence>
<dbReference type="SMART" id="SM00382">
    <property type="entry name" value="AAA"/>
    <property type="match status" value="1"/>
</dbReference>
<dbReference type="InterPro" id="IPR027417">
    <property type="entry name" value="P-loop_NTPase"/>
</dbReference>
<organism evidence="7 8">
    <name type="scientific">Bosea thiooxidans</name>
    <dbReference type="NCBI Taxonomy" id="53254"/>
    <lineage>
        <taxon>Bacteria</taxon>
        <taxon>Pseudomonadati</taxon>
        <taxon>Pseudomonadota</taxon>
        <taxon>Alphaproteobacteria</taxon>
        <taxon>Hyphomicrobiales</taxon>
        <taxon>Boseaceae</taxon>
        <taxon>Bosea</taxon>
    </lineage>
</organism>
<dbReference type="PANTHER" id="PTHR46743:SF2">
    <property type="entry name" value="TEICHOIC ACIDS EXPORT ATP-BINDING PROTEIN TAGH"/>
    <property type="match status" value="1"/>
</dbReference>
<dbReference type="GO" id="GO:0005524">
    <property type="term" value="F:ATP binding"/>
    <property type="evidence" value="ECO:0007669"/>
    <property type="project" value="UniProtKB-KW"/>
</dbReference>
<dbReference type="RefSeq" id="WP_055729214.1">
    <property type="nucleotide sequence ID" value="NZ_LMAR01000049.1"/>
</dbReference>
<dbReference type="Pfam" id="PF14524">
    <property type="entry name" value="Wzt_C"/>
    <property type="match status" value="1"/>
</dbReference>